<sequence>MTSSPYHTTHSPPLNEKEFQEIERTWHNYCRYDQNEWGADEAIVFLDNNEALMKQCRFLSGKAAAKDRDVMQLSSENGSLKAQNELLKTQNKSMKEQIKSLQEKVRALGRTVPESLPSQSERVEGVGSAPGAEENRDTGKPDAQSLKKRKLNNG</sequence>
<dbReference type="Proteomes" id="UP001172684">
    <property type="component" value="Unassembled WGS sequence"/>
</dbReference>
<evidence type="ECO:0000313" key="2">
    <source>
        <dbReference type="EMBL" id="KAJ9660011.1"/>
    </source>
</evidence>
<gene>
    <name evidence="2" type="ORF">H2201_007116</name>
</gene>
<name>A0ABQ9NK89_9PEZI</name>
<feature type="region of interest" description="Disordered" evidence="1">
    <location>
        <begin position="109"/>
        <end position="154"/>
    </location>
</feature>
<evidence type="ECO:0000313" key="3">
    <source>
        <dbReference type="Proteomes" id="UP001172684"/>
    </source>
</evidence>
<reference evidence="2" key="1">
    <citation type="submission" date="2022-10" db="EMBL/GenBank/DDBJ databases">
        <title>Culturing micro-colonial fungi from biological soil crusts in the Mojave desert and describing Neophaeococcomyces mojavensis, and introducing the new genera and species Taxawa tesnikishii.</title>
        <authorList>
            <person name="Kurbessoian T."/>
            <person name="Stajich J.E."/>
        </authorList>
    </citation>
    <scope>NUCLEOTIDE SEQUENCE</scope>
    <source>
        <strain evidence="2">TK_1</strain>
    </source>
</reference>
<accession>A0ABQ9NK89</accession>
<evidence type="ECO:0000256" key="1">
    <source>
        <dbReference type="SAM" id="MobiDB-lite"/>
    </source>
</evidence>
<comment type="caution">
    <text evidence="2">The sequence shown here is derived from an EMBL/GenBank/DDBJ whole genome shotgun (WGS) entry which is preliminary data.</text>
</comment>
<protein>
    <submittedName>
        <fullName evidence="2">Uncharacterized protein</fullName>
    </submittedName>
</protein>
<proteinExistence type="predicted"/>
<organism evidence="2 3">
    <name type="scientific">Coniosporium apollinis</name>
    <dbReference type="NCBI Taxonomy" id="61459"/>
    <lineage>
        <taxon>Eukaryota</taxon>
        <taxon>Fungi</taxon>
        <taxon>Dikarya</taxon>
        <taxon>Ascomycota</taxon>
        <taxon>Pezizomycotina</taxon>
        <taxon>Dothideomycetes</taxon>
        <taxon>Dothideomycetes incertae sedis</taxon>
        <taxon>Coniosporium</taxon>
    </lineage>
</organism>
<keyword evidence="3" id="KW-1185">Reference proteome</keyword>
<dbReference type="EMBL" id="JAPDRL010000070">
    <property type="protein sequence ID" value="KAJ9660011.1"/>
    <property type="molecule type" value="Genomic_DNA"/>
</dbReference>